<dbReference type="RefSeq" id="WP_241043180.1">
    <property type="nucleotide sequence ID" value="NZ_BAAAJF010000075.1"/>
</dbReference>
<evidence type="ECO:0000259" key="2">
    <source>
        <dbReference type="Pfam" id="PF20990"/>
    </source>
</evidence>
<accession>A0ABS9TV54</accession>
<proteinExistence type="predicted"/>
<sequence length="466" mass="49135">MDVLAHPVFAGSAAAVAAVLWFLLFGLMATATRGATPQPGPPTGELGPESPALAGLLTNGWRFTGHAVAATLLDLAARRLVSIEEIGPELALVRLGRGGAPALRPYEQMVLDHVRALAVDAVVATGALAEGNRNLDRWRKRFRKAVIDESRRLGFSQRRWGRADRRVLLVSAAVPAVATALLGLNVPEDGAGAAYGIGMLVFVGLASLVERLNTERGTAAGALVAGRWLGVREHLAGGRFAEQPAAAVTVWGQTLAYAAAMGLAPRAVAGLPIAVEADDSRAWSDFGGRWHLVQVRYGAPGPWGLIWGRTSWAVVGNGLLAGSGAFTLVIVGVILVSVLLGWEVGNPIGLALTAAVIVAAVPIALVLADRAVQLTVQGQLVRCRRHQVGGSGDSPVTYMYWIAIDDGRSRSGRAFALEEKDFDLLAEGDLVRARVGRWLGRVCEIEVLVPSRHRGTPPDPYPAPAR</sequence>
<feature type="transmembrane region" description="Helical" evidence="1">
    <location>
        <begin position="167"/>
        <end position="186"/>
    </location>
</feature>
<evidence type="ECO:0000313" key="4">
    <source>
        <dbReference type="Proteomes" id="UP001299970"/>
    </source>
</evidence>
<keyword evidence="1" id="KW-1133">Transmembrane helix</keyword>
<keyword evidence="1" id="KW-0472">Membrane</keyword>
<reference evidence="3 4" key="1">
    <citation type="submission" date="2022-03" db="EMBL/GenBank/DDBJ databases">
        <title>Pseudonocardia alaer sp. nov., a novel actinomycete isolated from reed forest soil.</title>
        <authorList>
            <person name="Wang L."/>
        </authorList>
    </citation>
    <scope>NUCLEOTIDE SEQUENCE [LARGE SCALE GENOMIC DNA]</scope>
    <source>
        <strain evidence="3 4">Y-16303</strain>
    </source>
</reference>
<dbReference type="Proteomes" id="UP001299970">
    <property type="component" value="Unassembled WGS sequence"/>
</dbReference>
<name>A0ABS9TV54_9PSEU</name>
<feature type="domain" description="Predicted membrane protein YciQ-like C-terminal" evidence="2">
    <location>
        <begin position="50"/>
        <end position="267"/>
    </location>
</feature>
<feature type="transmembrane region" description="Helical" evidence="1">
    <location>
        <begin position="348"/>
        <end position="368"/>
    </location>
</feature>
<dbReference type="Pfam" id="PF20990">
    <property type="entry name" value="DUF2207_C"/>
    <property type="match status" value="1"/>
</dbReference>
<keyword evidence="4" id="KW-1185">Reference proteome</keyword>
<evidence type="ECO:0000313" key="3">
    <source>
        <dbReference type="EMBL" id="MCH6172376.1"/>
    </source>
</evidence>
<comment type="caution">
    <text evidence="3">The sequence shown here is derived from an EMBL/GenBank/DDBJ whole genome shotgun (WGS) entry which is preliminary data.</text>
</comment>
<feature type="transmembrane region" description="Helical" evidence="1">
    <location>
        <begin position="319"/>
        <end position="342"/>
    </location>
</feature>
<dbReference type="EMBL" id="JAKXMK010000068">
    <property type="protein sequence ID" value="MCH6172376.1"/>
    <property type="molecule type" value="Genomic_DNA"/>
</dbReference>
<gene>
    <name evidence="3" type="ORF">MMF94_42450</name>
</gene>
<organism evidence="3 4">
    <name type="scientific">Pseudonocardia alaniniphila</name>
    <dbReference type="NCBI Taxonomy" id="75291"/>
    <lineage>
        <taxon>Bacteria</taxon>
        <taxon>Bacillati</taxon>
        <taxon>Actinomycetota</taxon>
        <taxon>Actinomycetes</taxon>
        <taxon>Pseudonocardiales</taxon>
        <taxon>Pseudonocardiaceae</taxon>
        <taxon>Pseudonocardia</taxon>
    </lineage>
</organism>
<feature type="transmembrane region" description="Helical" evidence="1">
    <location>
        <begin position="192"/>
        <end position="209"/>
    </location>
</feature>
<evidence type="ECO:0000256" key="1">
    <source>
        <dbReference type="SAM" id="Phobius"/>
    </source>
</evidence>
<protein>
    <submittedName>
        <fullName evidence="3">DUF2207 domain-containing protein</fullName>
    </submittedName>
</protein>
<dbReference type="InterPro" id="IPR048389">
    <property type="entry name" value="YciQ-like_C"/>
</dbReference>
<feature type="transmembrane region" description="Helical" evidence="1">
    <location>
        <begin position="6"/>
        <end position="29"/>
    </location>
</feature>
<keyword evidence="1" id="KW-0812">Transmembrane</keyword>